<feature type="transmembrane region" description="Helical" evidence="6">
    <location>
        <begin position="397"/>
        <end position="416"/>
    </location>
</feature>
<evidence type="ECO:0000256" key="1">
    <source>
        <dbReference type="ARBA" id="ARBA00004141"/>
    </source>
</evidence>
<dbReference type="GO" id="GO:0005384">
    <property type="term" value="F:manganese ion transmembrane transporter activity"/>
    <property type="evidence" value="ECO:0007669"/>
    <property type="project" value="TreeGrafter"/>
</dbReference>
<feature type="transmembrane region" description="Helical" evidence="6">
    <location>
        <begin position="359"/>
        <end position="376"/>
    </location>
</feature>
<gene>
    <name evidence="7" type="primary">mntH</name>
    <name evidence="7" type="ORF">ELLFYP34_02726</name>
</gene>
<keyword evidence="2" id="KW-0813">Transport</keyword>
<evidence type="ECO:0000256" key="3">
    <source>
        <dbReference type="ARBA" id="ARBA00022692"/>
    </source>
</evidence>
<keyword evidence="5 6" id="KW-0472">Membrane</keyword>
<dbReference type="GO" id="GO:0034755">
    <property type="term" value="P:iron ion transmembrane transport"/>
    <property type="evidence" value="ECO:0007669"/>
    <property type="project" value="TreeGrafter"/>
</dbReference>
<feature type="transmembrane region" description="Helical" evidence="6">
    <location>
        <begin position="245"/>
        <end position="268"/>
    </location>
</feature>
<dbReference type="AlphaFoldDB" id="A0A6N3CES2"/>
<organism evidence="7">
    <name type="scientific">Eubacterium limosum</name>
    <dbReference type="NCBI Taxonomy" id="1736"/>
    <lineage>
        <taxon>Bacteria</taxon>
        <taxon>Bacillati</taxon>
        <taxon>Bacillota</taxon>
        <taxon>Clostridia</taxon>
        <taxon>Eubacteriales</taxon>
        <taxon>Eubacteriaceae</taxon>
        <taxon>Eubacterium</taxon>
    </lineage>
</organism>
<feature type="transmembrane region" description="Helical" evidence="6">
    <location>
        <begin position="335"/>
        <end position="353"/>
    </location>
</feature>
<comment type="subcellular location">
    <subcellularLocation>
        <location evidence="1">Membrane</location>
        <topology evidence="1">Multi-pass membrane protein</topology>
    </subcellularLocation>
</comment>
<feature type="transmembrane region" description="Helical" evidence="6">
    <location>
        <begin position="160"/>
        <end position="179"/>
    </location>
</feature>
<evidence type="ECO:0000256" key="4">
    <source>
        <dbReference type="ARBA" id="ARBA00022989"/>
    </source>
</evidence>
<dbReference type="PANTHER" id="PTHR11706">
    <property type="entry name" value="SOLUTE CARRIER PROTEIN FAMILY 11 MEMBER"/>
    <property type="match status" value="1"/>
</dbReference>
<feature type="transmembrane region" description="Helical" evidence="6">
    <location>
        <begin position="130"/>
        <end position="148"/>
    </location>
</feature>
<evidence type="ECO:0000256" key="6">
    <source>
        <dbReference type="SAM" id="Phobius"/>
    </source>
</evidence>
<dbReference type="PANTHER" id="PTHR11706:SF33">
    <property type="entry name" value="NATURAL RESISTANCE-ASSOCIATED MACROPHAGE PROTEIN 2"/>
    <property type="match status" value="1"/>
</dbReference>
<dbReference type="Pfam" id="PF01566">
    <property type="entry name" value="Nramp"/>
    <property type="match status" value="1"/>
</dbReference>
<protein>
    <submittedName>
        <fullName evidence="7">Divalent metal cation transporter MntH</fullName>
    </submittedName>
</protein>
<feature type="transmembrane region" description="Helical" evidence="6">
    <location>
        <begin position="101"/>
        <end position="124"/>
    </location>
</feature>
<dbReference type="GO" id="GO:0015086">
    <property type="term" value="F:cadmium ion transmembrane transporter activity"/>
    <property type="evidence" value="ECO:0007669"/>
    <property type="project" value="TreeGrafter"/>
</dbReference>
<feature type="transmembrane region" description="Helical" evidence="6">
    <location>
        <begin position="52"/>
        <end position="70"/>
    </location>
</feature>
<evidence type="ECO:0000256" key="5">
    <source>
        <dbReference type="ARBA" id="ARBA00023136"/>
    </source>
</evidence>
<dbReference type="EMBL" id="CACRTR010000008">
    <property type="protein sequence ID" value="VYU11673.1"/>
    <property type="molecule type" value="Genomic_DNA"/>
</dbReference>
<dbReference type="InterPro" id="IPR001046">
    <property type="entry name" value="NRAMP_fam"/>
</dbReference>
<proteinExistence type="predicted"/>
<accession>A0A6N3CES2</accession>
<feature type="transmembrane region" description="Helical" evidence="6">
    <location>
        <begin position="294"/>
        <end position="323"/>
    </location>
</feature>
<evidence type="ECO:0000313" key="7">
    <source>
        <dbReference type="EMBL" id="VYU11673.1"/>
    </source>
</evidence>
<dbReference type="GO" id="GO:0005886">
    <property type="term" value="C:plasma membrane"/>
    <property type="evidence" value="ECO:0007669"/>
    <property type="project" value="TreeGrafter"/>
</dbReference>
<evidence type="ECO:0000256" key="2">
    <source>
        <dbReference type="ARBA" id="ARBA00022448"/>
    </source>
</evidence>
<name>A0A6N3CES2_EUBLI</name>
<keyword evidence="3 6" id="KW-0812">Transmembrane</keyword>
<dbReference type="PRINTS" id="PR00447">
    <property type="entry name" value="NATRESASSCMP"/>
</dbReference>
<keyword evidence="4 6" id="KW-1133">Transmembrane helix</keyword>
<reference evidence="7" key="1">
    <citation type="submission" date="2019-11" db="EMBL/GenBank/DDBJ databases">
        <authorList>
            <person name="Feng L."/>
        </authorList>
    </citation>
    <scope>NUCLEOTIDE SEQUENCE</scope>
    <source>
        <strain evidence="7">ElimosumLFYP34</strain>
    </source>
</reference>
<dbReference type="NCBIfam" id="NF037982">
    <property type="entry name" value="Nramp_1"/>
    <property type="match status" value="1"/>
</dbReference>
<feature type="transmembrane region" description="Helical" evidence="6">
    <location>
        <begin position="199"/>
        <end position="216"/>
    </location>
</feature>
<sequence length="419" mass="45344">MNRIRQWLQGGPHSEHKGGLEILKYIGPGLLVTVGFIDPGNWASNVAAGAEYGYSLLWMVTLSTIMLIILQHNAAHLGIATGYCMSEAASQYLPKWLSVPVLSTAVLATVATVMAEVLGGAIALEMLFSIPIKIGSILVTALALFLLLSNSYKKLERWIIGFVSLIGVSFLIEILMVHVDWGAAAVSWVKPSTPPGSMLVIMSVLGAVVMPHNLFLHSEIIQSRQWNTKEESVIKNQLKFEFTDTLVSMIIGWAINSAMILMAAATFYKAGFQVTELSQAADMLKPLVGSGASLLFAFALLLAGISSSVTAGMAGGTIVAGMFREPYDIHDRHSQLGIIGIFLASLVIIFFVTDPFMGLVYSQMLLSIQLPITIFLQIYLTTSRKIMGKFANGKIDFTILLIVGLLVTALNIMLLVSSF</sequence>